<dbReference type="OrthoDB" id="9135253at2"/>
<reference evidence="2" key="1">
    <citation type="submission" date="2017-12" db="EMBL/GenBank/DDBJ databases">
        <title>FDA dAtabase for Regulatory Grade micrObial Sequences (FDA-ARGOS): Supporting development and validation of Infectious Disease Dx tests.</title>
        <authorList>
            <person name="Hoffmann M."/>
            <person name="Allard M."/>
            <person name="Evans P."/>
            <person name="Brown E."/>
            <person name="Tallon L.J."/>
            <person name="Sadzewicz L."/>
            <person name="Sengamalay N."/>
            <person name="Ott S."/>
            <person name="Godinez A."/>
            <person name="Nagaraj S."/>
            <person name="Vavikolanu K."/>
            <person name="Aluvathingal J."/>
            <person name="Nadendla S."/>
            <person name="Hobson J."/>
            <person name="Sichtig H."/>
        </authorList>
    </citation>
    <scope>NUCLEOTIDE SEQUENCE [LARGE SCALE GENOMIC DNA]</scope>
    <source>
        <strain evidence="2">FDAARGOS_113</strain>
    </source>
</reference>
<name>A0A2J9VKW1_VIBMI</name>
<dbReference type="RefSeq" id="WP_000842176.1">
    <property type="nucleotide sequence ID" value="NZ_CAWMSS010000002.1"/>
</dbReference>
<keyword evidence="1" id="KW-0732">Signal</keyword>
<comment type="caution">
    <text evidence="2">The sequence shown here is derived from an EMBL/GenBank/DDBJ whole genome shotgun (WGS) entry which is preliminary data.</text>
</comment>
<keyword evidence="3" id="KW-1185">Reference proteome</keyword>
<dbReference type="Proteomes" id="UP000053748">
    <property type="component" value="Unassembled WGS sequence"/>
</dbReference>
<protein>
    <submittedName>
        <fullName evidence="2">Uncharacterized protein</fullName>
    </submittedName>
</protein>
<gene>
    <name evidence="2" type="ORF">AL544_005735</name>
</gene>
<evidence type="ECO:0000313" key="2">
    <source>
        <dbReference type="EMBL" id="PNM64413.1"/>
    </source>
</evidence>
<organism evidence="2 3">
    <name type="scientific">Vibrio mimicus</name>
    <dbReference type="NCBI Taxonomy" id="674"/>
    <lineage>
        <taxon>Bacteria</taxon>
        <taxon>Pseudomonadati</taxon>
        <taxon>Pseudomonadota</taxon>
        <taxon>Gammaproteobacteria</taxon>
        <taxon>Vibrionales</taxon>
        <taxon>Vibrionaceae</taxon>
        <taxon>Vibrio</taxon>
    </lineage>
</organism>
<sequence length="628" mass="70495">MKSRDKWLLAISALLMGFILNACTEETTTTVHAKPKRGVHLVNDSPGFSFTDEAGKYYYHDTLSQYVKYDPNTSNHTWRFFSGENYSDANQRFKDHSGSYEEIKKIYDPATVQNTIPLCTQSPLMKAIKPKGTGYDYINYCGLMDVWVDPDSGNWYGLIHDEIFGINPRYDAIELAKSSDKGASWEIVGVLQTSPYGMKDIRDTPLGKTYDYGGGDPRLYVDYSTGYFYVFYTSRVMNIELKAAEQPTQAQVSLSGFSSFMQEHVMRAPIQDKMSPDSWQKYYQGQWVAFTSNGGSLGNSGYASNLVPTDVDARGFFPVEYSPDQAETAEELVAQGKLINSPLRVINVAWNSYLEKYIATPETTSGPGNSKPDVFTIYATDSLSSQKWSKLATLDSYVTRSWYRFMMDPKVESSSNSIIGKTFRSFCYIECSDNAGGEYIDITFEQSKAKTTKEEYRHVINGNSEYLTVDENNGLVVVADEASASEGKWAVTHTGEGYVRLSVMDRQDIKKPLYLGIQSDDTTLIDAYRKWGAEVALADDICSQQPESLSCLSTQWAKMEIKKPTEGNLEQKTGRFRLVNRLSGLALSFSTDKSISESVAQGPQRNWNCSDNHCVDPRTVESQTLQLN</sequence>
<feature type="chain" id="PRO_5014418417" evidence="1">
    <location>
        <begin position="25"/>
        <end position="628"/>
    </location>
</feature>
<evidence type="ECO:0000256" key="1">
    <source>
        <dbReference type="SAM" id="SignalP"/>
    </source>
</evidence>
<dbReference type="STRING" id="674.VM_17665"/>
<accession>A0A2J9VKW1</accession>
<dbReference type="AlphaFoldDB" id="A0A2J9VKW1"/>
<evidence type="ECO:0000313" key="3">
    <source>
        <dbReference type="Proteomes" id="UP000053748"/>
    </source>
</evidence>
<dbReference type="EMBL" id="LOSJ02000001">
    <property type="protein sequence ID" value="PNM64413.1"/>
    <property type="molecule type" value="Genomic_DNA"/>
</dbReference>
<proteinExistence type="predicted"/>
<feature type="signal peptide" evidence="1">
    <location>
        <begin position="1"/>
        <end position="24"/>
    </location>
</feature>